<feature type="region of interest" description="Disordered" evidence="1">
    <location>
        <begin position="1"/>
        <end position="108"/>
    </location>
</feature>
<comment type="caution">
    <text evidence="2">The sequence shown here is derived from an EMBL/GenBank/DDBJ whole genome shotgun (WGS) entry which is preliminary data.</text>
</comment>
<proteinExistence type="predicted"/>
<feature type="compositionally biased region" description="Low complexity" evidence="1">
    <location>
        <begin position="1"/>
        <end position="11"/>
    </location>
</feature>
<evidence type="ECO:0000256" key="1">
    <source>
        <dbReference type="SAM" id="MobiDB-lite"/>
    </source>
</evidence>
<evidence type="ECO:0000313" key="2">
    <source>
        <dbReference type="EMBL" id="GAA1914411.1"/>
    </source>
</evidence>
<dbReference type="Proteomes" id="UP001501303">
    <property type="component" value="Unassembled WGS sequence"/>
</dbReference>
<name>A0ABP5AKY7_9ACTN</name>
<organism evidence="2 3">
    <name type="scientific">Streptomyces sodiiphilus</name>
    <dbReference type="NCBI Taxonomy" id="226217"/>
    <lineage>
        <taxon>Bacteria</taxon>
        <taxon>Bacillati</taxon>
        <taxon>Actinomycetota</taxon>
        <taxon>Actinomycetes</taxon>
        <taxon>Kitasatosporales</taxon>
        <taxon>Streptomycetaceae</taxon>
        <taxon>Streptomyces</taxon>
    </lineage>
</organism>
<keyword evidence="3" id="KW-1185">Reference proteome</keyword>
<accession>A0ABP5AKY7</accession>
<dbReference type="EMBL" id="BAAAMJ010000026">
    <property type="protein sequence ID" value="GAA1914411.1"/>
    <property type="molecule type" value="Genomic_DNA"/>
</dbReference>
<sequence length="108" mass="11323">MAPAATAPAATDTGALKNPSGTCMPHSLSAKTHPDLITHHSNAQLQAIRKSAPAAKRPEGERTGSGRPGGATGPPHRRAPTLDERAHAARSNSRPYRGCRRPRPEGHT</sequence>
<protein>
    <submittedName>
        <fullName evidence="2">Uncharacterized protein</fullName>
    </submittedName>
</protein>
<evidence type="ECO:0000313" key="3">
    <source>
        <dbReference type="Proteomes" id="UP001501303"/>
    </source>
</evidence>
<reference evidence="3" key="1">
    <citation type="journal article" date="2019" name="Int. J. Syst. Evol. Microbiol.">
        <title>The Global Catalogue of Microorganisms (GCM) 10K type strain sequencing project: providing services to taxonomists for standard genome sequencing and annotation.</title>
        <authorList>
            <consortium name="The Broad Institute Genomics Platform"/>
            <consortium name="The Broad Institute Genome Sequencing Center for Infectious Disease"/>
            <person name="Wu L."/>
            <person name="Ma J."/>
        </authorList>
    </citation>
    <scope>NUCLEOTIDE SEQUENCE [LARGE SCALE GENOMIC DNA]</scope>
    <source>
        <strain evidence="3">JCM 13581</strain>
    </source>
</reference>
<gene>
    <name evidence="2" type="ORF">GCM10009716_24870</name>
</gene>